<dbReference type="InterPro" id="IPR024079">
    <property type="entry name" value="MetalloPept_cat_dom_sf"/>
</dbReference>
<feature type="region of interest" description="Disordered" evidence="1">
    <location>
        <begin position="37"/>
        <end position="71"/>
    </location>
</feature>
<dbReference type="RefSeq" id="WP_322423201.1">
    <property type="nucleotide sequence ID" value="NZ_JAXQPW010000001.1"/>
</dbReference>
<feature type="signal peptide" evidence="2">
    <location>
        <begin position="1"/>
        <end position="33"/>
    </location>
</feature>
<dbReference type="Pfam" id="PF13574">
    <property type="entry name" value="Reprolysin_2"/>
    <property type="match status" value="1"/>
</dbReference>
<sequence length="1171" mass="120726">MSYPRALRRAQRRAAAIAATSLAVVLTATGLQAFTAPATSSPAAPSAAGDDYWSSTNEQQRGAKGGNDARVQPRAYEAYTLDRPAIAQRLEQAPAEDASADPVVVRVPAPTGELVEFAVTESPVMQDGLAAAHPELRTYAGRGVEDPTASIRLDLTRTGFHASVRGAGEKAAWYVDPAYNGDQSLYVSYRGSDVPAPQRGLVEPELDHDLDQDLAQEQAAGEAPGTAVSLRTYRLALLNDPSYATYFGTANVLSEKVTLMNRVNHIYNDDLAIRMLLIDESDALNLDTAAEATEPNGPCGAAACFTPAQLTSCGSSTLSRNRIVLGQLVGASSFDVGHVALGVNGGGIAGLGVVGGDRKAAGCTGLPTPEGDFFAIDYVAHELGHQFGGPHTFNGTEYNCGGNRNGSPWEPGSGTSVMAYAGICQQDNLQPHTDPYFSQRSITDLTTYVLTPRPAINEVQTVSLRGFDTDGESITLTFNGQTTAPIVRGTTWTTAAIDAAIEAVTGAGTVTVAAFGGSGDLTDAGFQVTFNGPGLAGVNQPQLSVAVASGDASGFVGETAKGGPIDNAGWQVTTTANRAPVATAPADRTIPIRTPFTLTGSATDPDGDALVHIWEQNDRGGATGVRLGSQSKADGPLFRIFGAYAPVTPAGTLEIESPGENIADGNPSRTFPDMAQIAANNTNVNGECPPMPAPPATGGASNVPVPVVECFAEWLPTAAYVGSAAAGNTEPSLNFRFTARDLDPEAGGYAYDDVKLTLDKAAGPFLVNSKNTPGAAVAGRTETVTWTVAGTNAPTMAPDVRISLSTDGGLTFPTVLVESTPNDGSAPVTWPNNGTTQARIKIEAVGNYFFDINNADFSIRPSLSVDGPGATTTTAAYGQGVSPAVELSATTGAVDADSISATASGLPTGLTLDRVEATADGVRPATARWAVRGKVTAAAGTYPVTVTISDGSNDPVERTFTVVVTGGPGDTTAPSTSIGSGPADGSVLLKRTARFGLVSSESPATFRCTLDGAPVACGDTLKVKKPSAGTHVVSVAAVDAAGNVDATPVTRTFTVPLDDGALKSRGAWKRVASAKAFGGDYARSRQQGATLSQRLRRATSVSLVVSTGRTSGPVEVFVGRDLVKTFALRGKGRTKQLRTVDLDGATSGNLRIVVAEDKQVRIEGVAISTTR</sequence>
<proteinExistence type="predicted"/>
<comment type="caution">
    <text evidence="3">The sequence shown here is derived from an EMBL/GenBank/DDBJ whole genome shotgun (WGS) entry which is preliminary data.</text>
</comment>
<dbReference type="InterPro" id="IPR013783">
    <property type="entry name" value="Ig-like_fold"/>
</dbReference>
<dbReference type="Gene3D" id="2.60.40.10">
    <property type="entry name" value="Immunoglobulins"/>
    <property type="match status" value="2"/>
</dbReference>
<dbReference type="SUPFAM" id="SSF55486">
    <property type="entry name" value="Metalloproteases ('zincins'), catalytic domain"/>
    <property type="match status" value="1"/>
</dbReference>
<protein>
    <submittedName>
        <fullName evidence="3">M12 family metallo-peptidase</fullName>
    </submittedName>
</protein>
<gene>
    <name evidence="3" type="ORF">SFC79_03270</name>
</gene>
<dbReference type="Pfam" id="PF05345">
    <property type="entry name" value="He_PIG"/>
    <property type="match status" value="1"/>
</dbReference>
<accession>A0ABU5K8H6</accession>
<reference evidence="3 4" key="1">
    <citation type="submission" date="2023-11" db="EMBL/GenBank/DDBJ databases">
        <title>Novel species in genus Nocardioides.</title>
        <authorList>
            <person name="Zhou H."/>
        </authorList>
    </citation>
    <scope>NUCLEOTIDE SEQUENCE [LARGE SCALE GENOMIC DNA]</scope>
    <source>
        <strain evidence="3 4">S-58</strain>
    </source>
</reference>
<keyword evidence="4" id="KW-1185">Reference proteome</keyword>
<feature type="compositionally biased region" description="Low complexity" evidence="1">
    <location>
        <begin position="37"/>
        <end position="48"/>
    </location>
</feature>
<dbReference type="EMBL" id="JAXQPW010000001">
    <property type="protein sequence ID" value="MDZ5660774.1"/>
    <property type="molecule type" value="Genomic_DNA"/>
</dbReference>
<keyword evidence="2" id="KW-0732">Signal</keyword>
<dbReference type="Gene3D" id="3.40.390.10">
    <property type="entry name" value="Collagenase (Catalytic Domain)"/>
    <property type="match status" value="1"/>
</dbReference>
<dbReference type="Proteomes" id="UP001291999">
    <property type="component" value="Unassembled WGS sequence"/>
</dbReference>
<name>A0ABU5K8H6_9ACTN</name>
<evidence type="ECO:0000313" key="4">
    <source>
        <dbReference type="Proteomes" id="UP001291999"/>
    </source>
</evidence>
<feature type="chain" id="PRO_5046472596" evidence="2">
    <location>
        <begin position="34"/>
        <end position="1171"/>
    </location>
</feature>
<evidence type="ECO:0000313" key="3">
    <source>
        <dbReference type="EMBL" id="MDZ5660774.1"/>
    </source>
</evidence>
<organism evidence="3 4">
    <name type="scientific">Nocardioides renjunii</name>
    <dbReference type="NCBI Taxonomy" id="3095075"/>
    <lineage>
        <taxon>Bacteria</taxon>
        <taxon>Bacillati</taxon>
        <taxon>Actinomycetota</taxon>
        <taxon>Actinomycetes</taxon>
        <taxon>Propionibacteriales</taxon>
        <taxon>Nocardioidaceae</taxon>
        <taxon>Nocardioides</taxon>
    </lineage>
</organism>
<evidence type="ECO:0000256" key="2">
    <source>
        <dbReference type="SAM" id="SignalP"/>
    </source>
</evidence>
<evidence type="ECO:0000256" key="1">
    <source>
        <dbReference type="SAM" id="MobiDB-lite"/>
    </source>
</evidence>